<dbReference type="Gene3D" id="1.25.40.20">
    <property type="entry name" value="Ankyrin repeat-containing domain"/>
    <property type="match status" value="2"/>
</dbReference>
<reference evidence="3" key="1">
    <citation type="journal article" date="2020" name="Nature">
        <title>Giant virus diversity and host interactions through global metagenomics.</title>
        <authorList>
            <person name="Schulz F."/>
            <person name="Roux S."/>
            <person name="Paez-Espino D."/>
            <person name="Jungbluth S."/>
            <person name="Walsh D.A."/>
            <person name="Denef V.J."/>
            <person name="McMahon K.D."/>
            <person name="Konstantinidis K.T."/>
            <person name="Eloe-Fadrosh E.A."/>
            <person name="Kyrpides N.C."/>
            <person name="Woyke T."/>
        </authorList>
    </citation>
    <scope>NUCLEOTIDE SEQUENCE</scope>
    <source>
        <strain evidence="3">GVMAG-S-3300013014-136</strain>
    </source>
</reference>
<keyword evidence="1" id="KW-0677">Repeat</keyword>
<dbReference type="PANTHER" id="PTHR24188">
    <property type="entry name" value="ANKYRIN REPEAT PROTEIN"/>
    <property type="match status" value="1"/>
</dbReference>
<keyword evidence="2" id="KW-0040">ANK repeat</keyword>
<evidence type="ECO:0000256" key="2">
    <source>
        <dbReference type="ARBA" id="ARBA00023043"/>
    </source>
</evidence>
<dbReference type="PROSITE" id="PS50088">
    <property type="entry name" value="ANK_REPEAT"/>
    <property type="match status" value="1"/>
</dbReference>
<proteinExistence type="predicted"/>
<evidence type="ECO:0000313" key="3">
    <source>
        <dbReference type="EMBL" id="QHU20121.1"/>
    </source>
</evidence>
<name>A0A6C0KSF2_9ZZZZ</name>
<dbReference type="InterPro" id="IPR002110">
    <property type="entry name" value="Ankyrin_rpt"/>
</dbReference>
<dbReference type="PANTHER" id="PTHR24188:SF29">
    <property type="entry name" value="GH09064P"/>
    <property type="match status" value="1"/>
</dbReference>
<sequence length="330" mass="38286">MKHIFMGINFKLMLCFEKTIKEMNDILDFMTAMFEKKGETYSTNELLLEAVQNYSPEVVEYLIFQGGDINYMQGECLRIAIKTKNYSVVECILKNPEFTVDSSIVNIVIQTAVDVNIFRWFVMQKKHINEQYLREIVKHSITFFVIQRDITTLQLFVDNLGPLNYIGHDAVINAINYDFIEILTFLYHNGADVFFDNHFPLVLACTKGKLEIVKFLYSNGSDIYAQNNKPFIVSLSSGNLQLVKFLLQQGVNATINREQAIKIAESQFDLHLIEILIDNGCSGRNVTWESAKKFINKKNINPWWYSFQSTKDFGTRVLKNTWENIYMSFS</sequence>
<dbReference type="InterPro" id="IPR036770">
    <property type="entry name" value="Ankyrin_rpt-contain_sf"/>
</dbReference>
<dbReference type="SMART" id="SM00248">
    <property type="entry name" value="ANK"/>
    <property type="match status" value="6"/>
</dbReference>
<dbReference type="SUPFAM" id="SSF48403">
    <property type="entry name" value="Ankyrin repeat"/>
    <property type="match status" value="1"/>
</dbReference>
<dbReference type="EMBL" id="MN740962">
    <property type="protein sequence ID" value="QHU20121.1"/>
    <property type="molecule type" value="Genomic_DNA"/>
</dbReference>
<evidence type="ECO:0000256" key="1">
    <source>
        <dbReference type="ARBA" id="ARBA00022737"/>
    </source>
</evidence>
<organism evidence="3">
    <name type="scientific">viral metagenome</name>
    <dbReference type="NCBI Taxonomy" id="1070528"/>
    <lineage>
        <taxon>unclassified sequences</taxon>
        <taxon>metagenomes</taxon>
        <taxon>organismal metagenomes</taxon>
    </lineage>
</organism>
<dbReference type="AlphaFoldDB" id="A0A6C0KSF2"/>
<dbReference type="Pfam" id="PF12796">
    <property type="entry name" value="Ank_2"/>
    <property type="match status" value="1"/>
</dbReference>
<accession>A0A6C0KSF2</accession>
<dbReference type="PROSITE" id="PS50297">
    <property type="entry name" value="ANK_REP_REGION"/>
    <property type="match status" value="1"/>
</dbReference>
<protein>
    <submittedName>
        <fullName evidence="3">Uncharacterized protein</fullName>
    </submittedName>
</protein>